<keyword evidence="2" id="KW-1185">Reference proteome</keyword>
<dbReference type="EMBL" id="JBHUCO010000015">
    <property type="protein sequence ID" value="MFD1518842.1"/>
    <property type="molecule type" value="Genomic_DNA"/>
</dbReference>
<organism evidence="1 2">
    <name type="scientific">Pseudonocardia yunnanensis</name>
    <dbReference type="NCBI Taxonomy" id="58107"/>
    <lineage>
        <taxon>Bacteria</taxon>
        <taxon>Bacillati</taxon>
        <taxon>Actinomycetota</taxon>
        <taxon>Actinomycetes</taxon>
        <taxon>Pseudonocardiales</taxon>
        <taxon>Pseudonocardiaceae</taxon>
        <taxon>Pseudonocardia</taxon>
    </lineage>
</organism>
<dbReference type="Proteomes" id="UP001597114">
    <property type="component" value="Unassembled WGS sequence"/>
</dbReference>
<sequence>MGDGRFGIGSLQHDGAVELRDQLIVEGSFFDCSTPTVGVLL</sequence>
<comment type="caution">
    <text evidence="1">The sequence shown here is derived from an EMBL/GenBank/DDBJ whole genome shotgun (WGS) entry which is preliminary data.</text>
</comment>
<evidence type="ECO:0000313" key="2">
    <source>
        <dbReference type="Proteomes" id="UP001597114"/>
    </source>
</evidence>
<dbReference type="RefSeq" id="WP_344718070.1">
    <property type="nucleotide sequence ID" value="NZ_BAAAUS010000001.1"/>
</dbReference>
<evidence type="ECO:0000313" key="1">
    <source>
        <dbReference type="EMBL" id="MFD1518842.1"/>
    </source>
</evidence>
<accession>A0ABW4EVB3</accession>
<reference evidence="2" key="1">
    <citation type="journal article" date="2019" name="Int. J. Syst. Evol. Microbiol.">
        <title>The Global Catalogue of Microorganisms (GCM) 10K type strain sequencing project: providing services to taxonomists for standard genome sequencing and annotation.</title>
        <authorList>
            <consortium name="The Broad Institute Genomics Platform"/>
            <consortium name="The Broad Institute Genome Sequencing Center for Infectious Disease"/>
            <person name="Wu L."/>
            <person name="Ma J."/>
        </authorList>
    </citation>
    <scope>NUCLEOTIDE SEQUENCE [LARGE SCALE GENOMIC DNA]</scope>
    <source>
        <strain evidence="2">CCM 7043</strain>
    </source>
</reference>
<name>A0ABW4EVB3_9PSEU</name>
<gene>
    <name evidence="1" type="ORF">ACFSJD_15200</name>
</gene>
<proteinExistence type="predicted"/>
<protein>
    <submittedName>
        <fullName evidence="1">Uncharacterized protein</fullName>
    </submittedName>
</protein>